<feature type="compositionally biased region" description="Acidic residues" evidence="1">
    <location>
        <begin position="228"/>
        <end position="238"/>
    </location>
</feature>
<name>A0A388LFG2_CHABU</name>
<evidence type="ECO:0000256" key="1">
    <source>
        <dbReference type="SAM" id="MobiDB-lite"/>
    </source>
</evidence>
<evidence type="ECO:0000313" key="2">
    <source>
        <dbReference type="EMBL" id="GBG81055.1"/>
    </source>
</evidence>
<feature type="compositionally biased region" description="Basic and acidic residues" evidence="1">
    <location>
        <begin position="368"/>
        <end position="377"/>
    </location>
</feature>
<sequence length="981" mass="108037">MNTYDGRTFRTFFLTSVFDKDGKNWVKEDKKVGLDLRLFQGYDVKAFSMKALDVRGDGTELRMLTAEQFLSRTNDYRVTGCLPVVESSLELTKPLVKFSSPADQLPGIVKEYREAFSRLPLDQQADCAFVPFVTSSRKSRQTPSASVGKRKQLAACLAPPLPAESPSPLYTVRGGHDIAQCSSEATEYDDRNLYGRNAARDSAQEGATALTERNEEEEDGGSCGPREDDGDDEYMDVGDENMQDQNMLADDDVGVTSEHRPGDIPTGSVGAVVGRPLSSPVIWHSQGGSQGGHDSQEHGGSKSRKRTRETSPSSSAHKRQARTDAINKARGALVASQEARPPRKTSQGGRSGGRGGGRGGARKGKQIVRAEELRDSGDEGEGVGPRMPDDDDEPLQHAAPIDTTRCFFLEYDERGSTVSLKDLCPSYFKNFGDLTCREREVALLLLLKGKVVATNVKVMPPRVNTECLLDIMRKERYMVLMFNYVVFRAEGRADDEWNNVFFMSYKDLEDRYGPNGLCAAEWDKERDKLHVNKVKTVPRRLGGVEEAGQGSGLGPTATMYKEAPFHFKVQSDVLRCLFQWEDIELILATWKRVDWPSNDITRYGNIATASRDMMAIVLHVEGGDLRKVTVAPRLVNDLTNVHVVEYKFGKRLGKHGGIEGDESVVYSIWEREPGKLRSLCGSFVGEAEAHEDGTVHSHGGSIPVAAPSVALMVAPSESVALQDIGRCGGNEEDDIEIPGEASTLAPGDAIPSGYCADPDTIYLLEGKHTHTGEDEWGHDIIWHEGVLQPCIQDGEWKMAVKYTSGWKTFRWMSKNIWLKTTELAILHRVRVENPEQSEAAIKNKAEELFHVLRDNRQLEYSNKFYALRSSPSRGSINWKVDQTARTLEGSCSHDFMPSAEPASVAAQAGHRGDDGTTVVGPQEVDITSKPQISKKSISVTATQSSSPIDVSTTLPPDAGATYGSLLITNAAMHQIRDRVRV</sequence>
<protein>
    <submittedName>
        <fullName evidence="2">Uncharacterized protein</fullName>
    </submittedName>
</protein>
<proteinExistence type="predicted"/>
<feature type="region of interest" description="Disordered" evidence="1">
    <location>
        <begin position="253"/>
        <end position="397"/>
    </location>
</feature>
<comment type="caution">
    <text evidence="2">The sequence shown here is derived from an EMBL/GenBank/DDBJ whole genome shotgun (WGS) entry which is preliminary data.</text>
</comment>
<feature type="compositionally biased region" description="Gly residues" evidence="1">
    <location>
        <begin position="349"/>
        <end position="359"/>
    </location>
</feature>
<dbReference type="Gramene" id="GBG81055">
    <property type="protein sequence ID" value="GBG81055"/>
    <property type="gene ID" value="CBR_g31611"/>
</dbReference>
<dbReference type="AlphaFoldDB" id="A0A388LFG2"/>
<gene>
    <name evidence="2" type="ORF">CBR_g31611</name>
</gene>
<dbReference type="EMBL" id="BFEA01000364">
    <property type="protein sequence ID" value="GBG81055.1"/>
    <property type="molecule type" value="Genomic_DNA"/>
</dbReference>
<evidence type="ECO:0000313" key="3">
    <source>
        <dbReference type="Proteomes" id="UP000265515"/>
    </source>
</evidence>
<organism evidence="2 3">
    <name type="scientific">Chara braunii</name>
    <name type="common">Braun's stonewort</name>
    <dbReference type="NCBI Taxonomy" id="69332"/>
    <lineage>
        <taxon>Eukaryota</taxon>
        <taxon>Viridiplantae</taxon>
        <taxon>Streptophyta</taxon>
        <taxon>Charophyceae</taxon>
        <taxon>Charales</taxon>
        <taxon>Characeae</taxon>
        <taxon>Chara</taxon>
    </lineage>
</organism>
<reference evidence="2 3" key="1">
    <citation type="journal article" date="2018" name="Cell">
        <title>The Chara Genome: Secondary Complexity and Implications for Plant Terrestrialization.</title>
        <authorList>
            <person name="Nishiyama T."/>
            <person name="Sakayama H."/>
            <person name="Vries J.D."/>
            <person name="Buschmann H."/>
            <person name="Saint-Marcoux D."/>
            <person name="Ullrich K.K."/>
            <person name="Haas F.B."/>
            <person name="Vanderstraeten L."/>
            <person name="Becker D."/>
            <person name="Lang D."/>
            <person name="Vosolsobe S."/>
            <person name="Rombauts S."/>
            <person name="Wilhelmsson P.K.I."/>
            <person name="Janitza P."/>
            <person name="Kern R."/>
            <person name="Heyl A."/>
            <person name="Rumpler F."/>
            <person name="Villalobos L.I.A.C."/>
            <person name="Clay J.M."/>
            <person name="Skokan R."/>
            <person name="Toyoda A."/>
            <person name="Suzuki Y."/>
            <person name="Kagoshima H."/>
            <person name="Schijlen E."/>
            <person name="Tajeshwar N."/>
            <person name="Catarino B."/>
            <person name="Hetherington A.J."/>
            <person name="Saltykova A."/>
            <person name="Bonnot C."/>
            <person name="Breuninger H."/>
            <person name="Symeonidi A."/>
            <person name="Radhakrishnan G.V."/>
            <person name="Van Nieuwerburgh F."/>
            <person name="Deforce D."/>
            <person name="Chang C."/>
            <person name="Karol K.G."/>
            <person name="Hedrich R."/>
            <person name="Ulvskov P."/>
            <person name="Glockner G."/>
            <person name="Delwiche C.F."/>
            <person name="Petrasek J."/>
            <person name="Van de Peer Y."/>
            <person name="Friml J."/>
            <person name="Beilby M."/>
            <person name="Dolan L."/>
            <person name="Kohara Y."/>
            <person name="Sugano S."/>
            <person name="Fujiyama A."/>
            <person name="Delaux P.-M."/>
            <person name="Quint M."/>
            <person name="TheiBen G."/>
            <person name="Hagemann M."/>
            <person name="Harholt J."/>
            <person name="Dunand C."/>
            <person name="Zachgo S."/>
            <person name="Langdale J."/>
            <person name="Maumus F."/>
            <person name="Straeten D.V.D."/>
            <person name="Gould S.B."/>
            <person name="Rensing S.A."/>
        </authorList>
    </citation>
    <scope>NUCLEOTIDE SEQUENCE [LARGE SCALE GENOMIC DNA]</scope>
    <source>
        <strain evidence="2 3">S276</strain>
    </source>
</reference>
<feature type="region of interest" description="Disordered" evidence="1">
    <location>
        <begin position="195"/>
        <end position="238"/>
    </location>
</feature>
<accession>A0A388LFG2</accession>
<dbReference type="Proteomes" id="UP000265515">
    <property type="component" value="Unassembled WGS sequence"/>
</dbReference>
<keyword evidence="3" id="KW-1185">Reference proteome</keyword>